<gene>
    <name evidence="1" type="ORF">MCOR_106</name>
</gene>
<proteinExistence type="predicted"/>
<sequence>MIHPKATPVACHIQVPVPLHWQDDVKASLDQDDRLGVIEPVPVGETVTWCHRMVICPKRNGKSRRTVDFQALNAHTIRETHYTQSPFHPARSVP</sequence>
<organism evidence="1 2">
    <name type="scientific">Mytilus coruscus</name>
    <name type="common">Sea mussel</name>
    <dbReference type="NCBI Taxonomy" id="42192"/>
    <lineage>
        <taxon>Eukaryota</taxon>
        <taxon>Metazoa</taxon>
        <taxon>Spiralia</taxon>
        <taxon>Lophotrochozoa</taxon>
        <taxon>Mollusca</taxon>
        <taxon>Bivalvia</taxon>
        <taxon>Autobranchia</taxon>
        <taxon>Pteriomorphia</taxon>
        <taxon>Mytilida</taxon>
        <taxon>Mytiloidea</taxon>
        <taxon>Mytilidae</taxon>
        <taxon>Mytilinae</taxon>
        <taxon>Mytilus</taxon>
    </lineage>
</organism>
<dbReference type="EMBL" id="CACVKT020000009">
    <property type="protein sequence ID" value="CAC5355200.1"/>
    <property type="molecule type" value="Genomic_DNA"/>
</dbReference>
<accession>A0A6J7ZU31</accession>
<dbReference type="Gene3D" id="3.10.10.10">
    <property type="entry name" value="HIV Type 1 Reverse Transcriptase, subunit A, domain 1"/>
    <property type="match status" value="1"/>
</dbReference>
<reference evidence="1 2" key="1">
    <citation type="submission" date="2020-06" db="EMBL/GenBank/DDBJ databases">
        <authorList>
            <person name="Li R."/>
            <person name="Bekaert M."/>
        </authorList>
    </citation>
    <scope>NUCLEOTIDE SEQUENCE [LARGE SCALE GENOMIC DNA]</scope>
    <source>
        <strain evidence="2">wild</strain>
    </source>
</reference>
<evidence type="ECO:0000313" key="2">
    <source>
        <dbReference type="Proteomes" id="UP000507470"/>
    </source>
</evidence>
<dbReference type="SUPFAM" id="SSF56672">
    <property type="entry name" value="DNA/RNA polymerases"/>
    <property type="match status" value="1"/>
</dbReference>
<dbReference type="AlphaFoldDB" id="A0A6J7ZU31"/>
<keyword evidence="2" id="KW-1185">Reference proteome</keyword>
<protein>
    <submittedName>
        <fullName evidence="1">Uncharacterized protein</fullName>
    </submittedName>
</protein>
<dbReference type="Proteomes" id="UP000507470">
    <property type="component" value="Unassembled WGS sequence"/>
</dbReference>
<evidence type="ECO:0000313" key="1">
    <source>
        <dbReference type="EMBL" id="CAC5355200.1"/>
    </source>
</evidence>
<dbReference type="InterPro" id="IPR043502">
    <property type="entry name" value="DNA/RNA_pol_sf"/>
</dbReference>
<dbReference type="OrthoDB" id="6153079at2759"/>
<name>A0A6J7ZU31_MYTCO</name>